<feature type="region of interest" description="Disordered" evidence="1">
    <location>
        <begin position="1"/>
        <end position="57"/>
    </location>
</feature>
<gene>
    <name evidence="2" type="primary">ORF39310</name>
</gene>
<feature type="compositionally biased region" description="Basic residues" evidence="1">
    <location>
        <begin position="13"/>
        <end position="48"/>
    </location>
</feature>
<evidence type="ECO:0000313" key="2">
    <source>
        <dbReference type="EMBL" id="CEK60408.1"/>
    </source>
</evidence>
<dbReference type="AlphaFoldDB" id="A0A0B6YW16"/>
<proteinExistence type="predicted"/>
<dbReference type="EMBL" id="HACG01013543">
    <property type="protein sequence ID" value="CEK60408.1"/>
    <property type="molecule type" value="Transcribed_RNA"/>
</dbReference>
<organism evidence="2">
    <name type="scientific">Arion vulgaris</name>
    <dbReference type="NCBI Taxonomy" id="1028688"/>
    <lineage>
        <taxon>Eukaryota</taxon>
        <taxon>Metazoa</taxon>
        <taxon>Spiralia</taxon>
        <taxon>Lophotrochozoa</taxon>
        <taxon>Mollusca</taxon>
        <taxon>Gastropoda</taxon>
        <taxon>Heterobranchia</taxon>
        <taxon>Euthyneura</taxon>
        <taxon>Panpulmonata</taxon>
        <taxon>Eupulmonata</taxon>
        <taxon>Stylommatophora</taxon>
        <taxon>Helicina</taxon>
        <taxon>Arionoidea</taxon>
        <taxon>Arionidae</taxon>
        <taxon>Arion</taxon>
    </lineage>
</organism>
<sequence>LSNESSQNSKQSIHQRSRSSGRDRKNRSRSKSRSKSRSRSRNTNRSRHQYNDTNLMSVEAAPGDLFMQARDDDSGIYDNSNKHEANNNNSFQMLDIDQMIETEPKSTLNQTAIVHNAANVKDDIRLPSDLGPFSITQMQTRNSIHPSDINATTYKRG</sequence>
<feature type="non-terminal residue" evidence="2">
    <location>
        <position position="1"/>
    </location>
</feature>
<feature type="compositionally biased region" description="Polar residues" evidence="1">
    <location>
        <begin position="1"/>
        <end position="12"/>
    </location>
</feature>
<name>A0A0B6YW16_9EUPU</name>
<accession>A0A0B6YW16</accession>
<feature type="non-terminal residue" evidence="2">
    <location>
        <position position="157"/>
    </location>
</feature>
<protein>
    <submittedName>
        <fullName evidence="2">Uncharacterized protein</fullName>
    </submittedName>
</protein>
<evidence type="ECO:0000256" key="1">
    <source>
        <dbReference type="SAM" id="MobiDB-lite"/>
    </source>
</evidence>
<feature type="region of interest" description="Disordered" evidence="1">
    <location>
        <begin position="69"/>
        <end position="89"/>
    </location>
</feature>
<reference evidence="2" key="1">
    <citation type="submission" date="2014-12" db="EMBL/GenBank/DDBJ databases">
        <title>Insight into the proteome of Arion vulgaris.</title>
        <authorList>
            <person name="Aradska J."/>
            <person name="Bulat T."/>
            <person name="Smidak R."/>
            <person name="Sarate P."/>
            <person name="Gangsoo J."/>
            <person name="Sialana F."/>
            <person name="Bilban M."/>
            <person name="Lubec G."/>
        </authorList>
    </citation>
    <scope>NUCLEOTIDE SEQUENCE</scope>
    <source>
        <tissue evidence="2">Skin</tissue>
    </source>
</reference>